<reference evidence="4 5" key="1">
    <citation type="submission" date="2024-07" db="EMBL/GenBank/DDBJ databases">
        <authorList>
            <person name="Lee S."/>
            <person name="Kang M."/>
        </authorList>
    </citation>
    <scope>NUCLEOTIDE SEQUENCE [LARGE SCALE GENOMIC DNA]</scope>
    <source>
        <strain evidence="4 5">DS6</strain>
    </source>
</reference>
<evidence type="ECO:0000256" key="1">
    <source>
        <dbReference type="ARBA" id="ARBA00022729"/>
    </source>
</evidence>
<keyword evidence="5" id="KW-1185">Reference proteome</keyword>
<feature type="region of interest" description="Disordered" evidence="2">
    <location>
        <begin position="24"/>
        <end position="51"/>
    </location>
</feature>
<dbReference type="PANTHER" id="PTHR31284:SF10">
    <property type="entry name" value="ACID PHOSPHATASE-LIKE PROTEIN"/>
    <property type="match status" value="1"/>
</dbReference>
<evidence type="ECO:0000313" key="4">
    <source>
        <dbReference type="EMBL" id="MEX0426724.1"/>
    </source>
</evidence>
<comment type="caution">
    <text evidence="4">The sequence shown here is derived from an EMBL/GenBank/DDBJ whole genome shotgun (WGS) entry which is preliminary data.</text>
</comment>
<feature type="region of interest" description="Disordered" evidence="2">
    <location>
        <begin position="325"/>
        <end position="355"/>
    </location>
</feature>
<evidence type="ECO:0000256" key="3">
    <source>
        <dbReference type="SAM" id="SignalP"/>
    </source>
</evidence>
<gene>
    <name evidence="4" type="ORF">AB3X52_03755</name>
</gene>
<dbReference type="Pfam" id="PF03767">
    <property type="entry name" value="Acid_phosphat_B"/>
    <property type="match status" value="2"/>
</dbReference>
<evidence type="ECO:0000313" key="5">
    <source>
        <dbReference type="Proteomes" id="UP001556631"/>
    </source>
</evidence>
<proteinExistence type="predicted"/>
<feature type="signal peptide" evidence="3">
    <location>
        <begin position="1"/>
        <end position="21"/>
    </location>
</feature>
<keyword evidence="1 3" id="KW-0732">Signal</keyword>
<dbReference type="RefSeq" id="WP_367991440.1">
    <property type="nucleotide sequence ID" value="NZ_JBFPJR010000004.1"/>
</dbReference>
<dbReference type="EMBL" id="JBFPJR010000004">
    <property type="protein sequence ID" value="MEX0426724.1"/>
    <property type="molecule type" value="Genomic_DNA"/>
</dbReference>
<dbReference type="SUPFAM" id="SSF56784">
    <property type="entry name" value="HAD-like"/>
    <property type="match status" value="2"/>
</dbReference>
<dbReference type="PANTHER" id="PTHR31284">
    <property type="entry name" value="ACID PHOSPHATASE-LIKE PROTEIN"/>
    <property type="match status" value="1"/>
</dbReference>
<evidence type="ECO:0000256" key="2">
    <source>
        <dbReference type="SAM" id="MobiDB-lite"/>
    </source>
</evidence>
<dbReference type="InterPro" id="IPR036412">
    <property type="entry name" value="HAD-like_sf"/>
</dbReference>
<dbReference type="Gene3D" id="3.40.50.1000">
    <property type="entry name" value="HAD superfamily/HAD-like"/>
    <property type="match status" value="2"/>
</dbReference>
<dbReference type="InterPro" id="IPR023214">
    <property type="entry name" value="HAD_sf"/>
</dbReference>
<organism evidence="4 5">
    <name type="scientific">Nocardioides eburneus</name>
    <dbReference type="NCBI Taxonomy" id="3231482"/>
    <lineage>
        <taxon>Bacteria</taxon>
        <taxon>Bacillati</taxon>
        <taxon>Actinomycetota</taxon>
        <taxon>Actinomycetes</taxon>
        <taxon>Propionibacteriales</taxon>
        <taxon>Nocardioidaceae</taxon>
        <taxon>Nocardioides</taxon>
    </lineage>
</organism>
<name>A0ABV3SW84_9ACTN</name>
<accession>A0ABV3SW84</accession>
<protein>
    <submittedName>
        <fullName evidence="4">HAD family acid phosphatase</fullName>
    </submittedName>
</protein>
<feature type="chain" id="PRO_5047222986" evidence="3">
    <location>
        <begin position="22"/>
        <end position="573"/>
    </location>
</feature>
<sequence length="573" mass="62375">MNRSGIIAATAAALLTGGLLAGTSPAEARQSDTAHHRTPAPPAHRQPAHQSRLAPKTHFTMVVDQATGAVASPTSGEDIPNIDSVKSTIRTYYGAYKGPDPTGQASGQIYLPNLTTSPYAANVRRIERRILQALPVRHRAHQAVVFDVDATLLLDYAFEEATNFNYDPTVNNTWVMDEAFPAVPGMPRLLRTIKARGYDLYGITGRPFTQEDATVANLTAQGFTRDGTASGTPLFDDDNLYTKWNTADPSAKPAYIGDCTLSLTCNTVEYKANTRKHIEQDLGDTVVMNVGDQWSDLEGGYAARDTKIPNPTYFLAAADIAGAPRSDRRMVPPTEYTMAPDGSSGARVRSGDDIPNLDPLRKEIRAYENAPTGIADKTSSPYISQMARLVRQWQPRLVSECQRLAARGQRPAIVFDADDTTLWTYDMEDGAMKFSYDPALQDQWVQDERFPATPSMVGLETAIAAAGCTPIGLTGRNDAQKDATLGNLAKVGYVGFTPATYYTKWASGGTPPAYIDCGTDDTCSTIEYKSQTRRHVVAQGYRIVANFGDQYSDLIGGYAEHAVKLPNPTYYLP</sequence>
<dbReference type="InterPro" id="IPR005519">
    <property type="entry name" value="Acid_phosphat_B-like"/>
</dbReference>
<dbReference type="Proteomes" id="UP001556631">
    <property type="component" value="Unassembled WGS sequence"/>
</dbReference>